<dbReference type="GO" id="GO:0016020">
    <property type="term" value="C:membrane"/>
    <property type="evidence" value="ECO:0007669"/>
    <property type="project" value="UniProtKB-SubCell"/>
</dbReference>
<keyword evidence="2 5" id="KW-0812">Transmembrane</keyword>
<feature type="transmembrane region" description="Helical" evidence="5">
    <location>
        <begin position="93"/>
        <end position="115"/>
    </location>
</feature>
<organism evidence="6 7">
    <name type="scientific">Solicola gregarius</name>
    <dbReference type="NCBI Taxonomy" id="2908642"/>
    <lineage>
        <taxon>Bacteria</taxon>
        <taxon>Bacillati</taxon>
        <taxon>Actinomycetota</taxon>
        <taxon>Actinomycetes</taxon>
        <taxon>Propionibacteriales</taxon>
        <taxon>Nocardioidaceae</taxon>
        <taxon>Solicola</taxon>
    </lineage>
</organism>
<dbReference type="Pfam" id="PF13564">
    <property type="entry name" value="DoxX_2"/>
    <property type="match status" value="1"/>
</dbReference>
<evidence type="ECO:0000256" key="3">
    <source>
        <dbReference type="ARBA" id="ARBA00022989"/>
    </source>
</evidence>
<proteinExistence type="predicted"/>
<keyword evidence="7" id="KW-1185">Reference proteome</keyword>
<dbReference type="InterPro" id="IPR032808">
    <property type="entry name" value="DoxX"/>
</dbReference>
<accession>A0AA46TIH1</accession>
<evidence type="ECO:0000313" key="7">
    <source>
        <dbReference type="Proteomes" id="UP001164390"/>
    </source>
</evidence>
<comment type="subcellular location">
    <subcellularLocation>
        <location evidence="1">Membrane</location>
        <topology evidence="1">Multi-pass membrane protein</topology>
    </subcellularLocation>
</comment>
<sequence>MWATYVTNSMLLAAVLGGAGAAKLVSAPPVVAQANRLGYTARTFRFVGLLEVSAAVGLLLGLAWMPIGAASAIGLVVLLALAARAHLRSGDPIFRALPPCALAAVAVLTVVAAVVSGH</sequence>
<dbReference type="Proteomes" id="UP001164390">
    <property type="component" value="Chromosome"/>
</dbReference>
<evidence type="ECO:0000313" key="6">
    <source>
        <dbReference type="EMBL" id="UYM05947.1"/>
    </source>
</evidence>
<evidence type="ECO:0000256" key="5">
    <source>
        <dbReference type="SAM" id="Phobius"/>
    </source>
</evidence>
<dbReference type="KEGG" id="sgrg:L0C25_02410"/>
<evidence type="ECO:0000256" key="4">
    <source>
        <dbReference type="ARBA" id="ARBA00023136"/>
    </source>
</evidence>
<reference evidence="6" key="1">
    <citation type="submission" date="2022-01" db="EMBL/GenBank/DDBJ databases">
        <title>Nocardioidaceae gen. sp. A5X3R13.</title>
        <authorList>
            <person name="Lopez Marin M.A."/>
            <person name="Uhlik O."/>
        </authorList>
    </citation>
    <scope>NUCLEOTIDE SEQUENCE</scope>
    <source>
        <strain evidence="6">A5X3R13</strain>
    </source>
</reference>
<keyword evidence="3 5" id="KW-1133">Transmembrane helix</keyword>
<dbReference type="AlphaFoldDB" id="A0AA46TIH1"/>
<evidence type="ECO:0000256" key="1">
    <source>
        <dbReference type="ARBA" id="ARBA00004141"/>
    </source>
</evidence>
<gene>
    <name evidence="6" type="ORF">L0C25_02410</name>
</gene>
<feature type="transmembrane region" description="Helical" evidence="5">
    <location>
        <begin position="58"/>
        <end position="81"/>
    </location>
</feature>
<protein>
    <submittedName>
        <fullName evidence="6">DoxX family protein</fullName>
    </submittedName>
</protein>
<name>A0AA46TIH1_9ACTN</name>
<dbReference type="RefSeq" id="WP_271634793.1">
    <property type="nucleotide sequence ID" value="NZ_CP094970.1"/>
</dbReference>
<evidence type="ECO:0000256" key="2">
    <source>
        <dbReference type="ARBA" id="ARBA00022692"/>
    </source>
</evidence>
<dbReference type="EMBL" id="CP094970">
    <property type="protein sequence ID" value="UYM05947.1"/>
    <property type="molecule type" value="Genomic_DNA"/>
</dbReference>
<keyword evidence="4 5" id="KW-0472">Membrane</keyword>